<dbReference type="Proteomes" id="UP000178587">
    <property type="component" value="Unassembled WGS sequence"/>
</dbReference>
<keyword evidence="1" id="KW-0808">Transferase</keyword>
<sequence length="262" mass="30378">MRIKQSKTPDLKDVQAFWNGTPCNTMRTQFAPGTKEFFDDIEKKRYILEPHIQSFADFPAWKGKKVLEIGCGLGTDTLQFAKVGAIVTAIDYSTSSLELADKRAKMYGLPVTFLHADAERLSETLPKQTYDLVYSFGVLHHTSNPARAYCEVVKYMGKDSTFKLMVYHARSLKVFQVIMRHGPRNWRKKVAYHSESKEGSPITYVYTKTEIIGLLEQCGFNIDEAEIRYLWMRWYLKWMPGPLLRWFERTFGWNLCITASLK</sequence>
<dbReference type="SUPFAM" id="SSF53335">
    <property type="entry name" value="S-adenosyl-L-methionine-dependent methyltransferases"/>
    <property type="match status" value="1"/>
</dbReference>
<accession>A0A1F6EJT2</accession>
<evidence type="ECO:0000256" key="1">
    <source>
        <dbReference type="ARBA" id="ARBA00022679"/>
    </source>
</evidence>
<dbReference type="Gene3D" id="3.40.50.150">
    <property type="entry name" value="Vaccinia Virus protein VP39"/>
    <property type="match status" value="1"/>
</dbReference>
<dbReference type="STRING" id="1798507.A3A34_02755"/>
<proteinExistence type="predicted"/>
<reference evidence="3 4" key="1">
    <citation type="journal article" date="2016" name="Nat. Commun.">
        <title>Thousands of microbial genomes shed light on interconnected biogeochemical processes in an aquifer system.</title>
        <authorList>
            <person name="Anantharaman K."/>
            <person name="Brown C.T."/>
            <person name="Hug L.A."/>
            <person name="Sharon I."/>
            <person name="Castelle C.J."/>
            <person name="Probst A.J."/>
            <person name="Thomas B.C."/>
            <person name="Singh A."/>
            <person name="Wilkins M.J."/>
            <person name="Karaoz U."/>
            <person name="Brodie E.L."/>
            <person name="Williams K.H."/>
            <person name="Hubbard S.S."/>
            <person name="Banfield J.F."/>
        </authorList>
    </citation>
    <scope>NUCLEOTIDE SEQUENCE [LARGE SCALE GENOMIC DNA]</scope>
</reference>
<feature type="domain" description="Methyltransferase" evidence="2">
    <location>
        <begin position="66"/>
        <end position="151"/>
    </location>
</feature>
<evidence type="ECO:0000313" key="4">
    <source>
        <dbReference type="Proteomes" id="UP000178587"/>
    </source>
</evidence>
<dbReference type="Pfam" id="PF13649">
    <property type="entry name" value="Methyltransf_25"/>
    <property type="match status" value="1"/>
</dbReference>
<evidence type="ECO:0000259" key="2">
    <source>
        <dbReference type="Pfam" id="PF13649"/>
    </source>
</evidence>
<dbReference type="AlphaFoldDB" id="A0A1F6EJT2"/>
<dbReference type="CDD" id="cd02440">
    <property type="entry name" value="AdoMet_MTases"/>
    <property type="match status" value="1"/>
</dbReference>
<dbReference type="PANTHER" id="PTHR43861">
    <property type="entry name" value="TRANS-ACONITATE 2-METHYLTRANSFERASE-RELATED"/>
    <property type="match status" value="1"/>
</dbReference>
<dbReference type="EMBL" id="MFLU01000016">
    <property type="protein sequence ID" value="OGG73572.1"/>
    <property type="molecule type" value="Genomic_DNA"/>
</dbReference>
<gene>
    <name evidence="3" type="ORF">A3A34_02755</name>
</gene>
<name>A0A1F6EJT2_9BACT</name>
<comment type="caution">
    <text evidence="3">The sequence shown here is derived from an EMBL/GenBank/DDBJ whole genome shotgun (WGS) entry which is preliminary data.</text>
</comment>
<organism evidence="3 4">
    <name type="scientific">Candidatus Kaiserbacteria bacterium RIFCSPLOWO2_01_FULL_50_24</name>
    <dbReference type="NCBI Taxonomy" id="1798507"/>
    <lineage>
        <taxon>Bacteria</taxon>
        <taxon>Candidatus Kaiseribacteriota</taxon>
    </lineage>
</organism>
<evidence type="ECO:0000313" key="3">
    <source>
        <dbReference type="EMBL" id="OGG73572.1"/>
    </source>
</evidence>
<dbReference type="InterPro" id="IPR041698">
    <property type="entry name" value="Methyltransf_25"/>
</dbReference>
<dbReference type="InterPro" id="IPR029063">
    <property type="entry name" value="SAM-dependent_MTases_sf"/>
</dbReference>
<dbReference type="GO" id="GO:0016740">
    <property type="term" value="F:transferase activity"/>
    <property type="evidence" value="ECO:0007669"/>
    <property type="project" value="UniProtKB-KW"/>
</dbReference>
<protein>
    <recommendedName>
        <fullName evidence="2">Methyltransferase domain-containing protein</fullName>
    </recommendedName>
</protein>